<dbReference type="HAMAP" id="MF_00849">
    <property type="entry name" value="BipA"/>
    <property type="match status" value="1"/>
</dbReference>
<dbReference type="GO" id="GO:0019843">
    <property type="term" value="F:rRNA binding"/>
    <property type="evidence" value="ECO:0007669"/>
    <property type="project" value="UniProtKB-KW"/>
</dbReference>
<dbReference type="InterPro" id="IPR031157">
    <property type="entry name" value="G_TR_CS"/>
</dbReference>
<dbReference type="Proteomes" id="UP000045051">
    <property type="component" value="Unassembled WGS sequence"/>
</dbReference>
<dbReference type="SUPFAM" id="SSF52540">
    <property type="entry name" value="P-loop containing nucleoside triphosphate hydrolases"/>
    <property type="match status" value="1"/>
</dbReference>
<keyword evidence="3" id="KW-0820">tRNA-binding</keyword>
<dbReference type="EMBL" id="CDOI01000195">
    <property type="protein sequence ID" value="CEN49388.1"/>
    <property type="molecule type" value="Genomic_DNA"/>
</dbReference>
<dbReference type="GO" id="GO:0043022">
    <property type="term" value="F:ribosome binding"/>
    <property type="evidence" value="ECO:0007669"/>
    <property type="project" value="UniProtKB-UniRule"/>
</dbReference>
<dbReference type="InterPro" id="IPR000795">
    <property type="entry name" value="T_Tr_GTP-bd_dom"/>
</dbReference>
<dbReference type="Pfam" id="PF00009">
    <property type="entry name" value="GTP_EFTU"/>
    <property type="match status" value="1"/>
</dbReference>
<dbReference type="GO" id="GO:0009409">
    <property type="term" value="P:response to cold"/>
    <property type="evidence" value="ECO:0007669"/>
    <property type="project" value="UniProtKB-ARBA"/>
</dbReference>
<dbReference type="GO" id="GO:1990904">
    <property type="term" value="C:ribonucleoprotein complex"/>
    <property type="evidence" value="ECO:0007669"/>
    <property type="project" value="TreeGrafter"/>
</dbReference>
<dbReference type="GO" id="GO:0010467">
    <property type="term" value="P:gene expression"/>
    <property type="evidence" value="ECO:0007669"/>
    <property type="project" value="UniProtKB-ARBA"/>
</dbReference>
<dbReference type="Pfam" id="PF00679">
    <property type="entry name" value="EFG_C"/>
    <property type="match status" value="1"/>
</dbReference>
<dbReference type="PRINTS" id="PR00315">
    <property type="entry name" value="ELONGATNFCT"/>
</dbReference>
<dbReference type="Gene3D" id="2.40.50.250">
    <property type="entry name" value="bipa protein"/>
    <property type="match status" value="1"/>
</dbReference>
<dbReference type="RefSeq" id="WP_042345301.1">
    <property type="nucleotide sequence ID" value="NZ_CDOI01000195.1"/>
</dbReference>
<dbReference type="SUPFAM" id="SSF54980">
    <property type="entry name" value="EF-G C-terminal domain-like"/>
    <property type="match status" value="2"/>
</dbReference>
<keyword evidence="3" id="KW-0699">rRNA-binding</keyword>
<dbReference type="InterPro" id="IPR009000">
    <property type="entry name" value="Transl_B-barrel_sf"/>
</dbReference>
<dbReference type="GO" id="GO:0003924">
    <property type="term" value="F:GTPase activity"/>
    <property type="evidence" value="ECO:0007669"/>
    <property type="project" value="UniProtKB-UniRule"/>
</dbReference>
<dbReference type="CDD" id="cd16263">
    <property type="entry name" value="BipA_III"/>
    <property type="match status" value="1"/>
</dbReference>
<dbReference type="InterPro" id="IPR005225">
    <property type="entry name" value="Small_GTP-bd"/>
</dbReference>
<dbReference type="CDD" id="cd03710">
    <property type="entry name" value="BipA_TypA_C"/>
    <property type="match status" value="1"/>
</dbReference>
<dbReference type="InterPro" id="IPR027417">
    <property type="entry name" value="P-loop_NTPase"/>
</dbReference>
<dbReference type="InterPro" id="IPR047041">
    <property type="entry name" value="BipA_GTP-bd_dom"/>
</dbReference>
<dbReference type="CDD" id="cd03691">
    <property type="entry name" value="BipA_TypA_II"/>
    <property type="match status" value="1"/>
</dbReference>
<organism evidence="5 6">
    <name type="scientific">Capnocytophaga canis</name>
    <dbReference type="NCBI Taxonomy" id="1848903"/>
    <lineage>
        <taxon>Bacteria</taxon>
        <taxon>Pseudomonadati</taxon>
        <taxon>Bacteroidota</taxon>
        <taxon>Flavobacteriia</taxon>
        <taxon>Flavobacteriales</taxon>
        <taxon>Flavobacteriaceae</taxon>
        <taxon>Capnocytophaga</taxon>
    </lineage>
</organism>
<evidence type="ECO:0000256" key="3">
    <source>
        <dbReference type="HAMAP-Rule" id="MF_00849"/>
    </source>
</evidence>
<dbReference type="Gene3D" id="3.40.50.300">
    <property type="entry name" value="P-loop containing nucleotide triphosphate hydrolases"/>
    <property type="match status" value="1"/>
</dbReference>
<keyword evidence="6" id="KW-1185">Reference proteome</keyword>
<dbReference type="NCBIfam" id="TIGR00231">
    <property type="entry name" value="small_GTP"/>
    <property type="match status" value="1"/>
</dbReference>
<keyword evidence="3" id="KW-0378">Hydrolase</keyword>
<dbReference type="SMART" id="SM00838">
    <property type="entry name" value="EFG_C"/>
    <property type="match status" value="1"/>
</dbReference>
<dbReference type="Gene3D" id="3.30.70.240">
    <property type="match status" value="1"/>
</dbReference>
<dbReference type="EC" id="3.6.5.-" evidence="3"/>
<evidence type="ECO:0000256" key="2">
    <source>
        <dbReference type="ARBA" id="ARBA00048548"/>
    </source>
</evidence>
<dbReference type="FunFam" id="2.40.30.10:FF:000016">
    <property type="entry name" value="GTP-binding protein TypA"/>
    <property type="match status" value="1"/>
</dbReference>
<dbReference type="InterPro" id="IPR047042">
    <property type="entry name" value="BipA_II"/>
</dbReference>
<keyword evidence="3" id="KW-0694">RNA-binding</keyword>
<comment type="similarity">
    <text evidence="3">Belongs to the TRAFAC class translation factor GTPase superfamily. Classic translation factor GTPase family. BipA subfamily.</text>
</comment>
<comment type="subcellular location">
    <subcellularLocation>
        <location evidence="3">Cytoplasm</location>
    </subcellularLocation>
    <text evidence="3">Binds to ribosomes.</text>
</comment>
<dbReference type="Gene3D" id="3.30.70.870">
    <property type="entry name" value="Elongation Factor G (Translational Gtpase), domain 3"/>
    <property type="match status" value="1"/>
</dbReference>
<evidence type="ECO:0000313" key="6">
    <source>
        <dbReference type="Proteomes" id="UP000045051"/>
    </source>
</evidence>
<dbReference type="GO" id="GO:0000049">
    <property type="term" value="F:tRNA binding"/>
    <property type="evidence" value="ECO:0007669"/>
    <property type="project" value="UniProtKB-KW"/>
</dbReference>
<dbReference type="InterPro" id="IPR047043">
    <property type="entry name" value="BipA_III"/>
</dbReference>
<evidence type="ECO:0000256" key="1">
    <source>
        <dbReference type="ARBA" id="ARBA00023134"/>
    </source>
</evidence>
<dbReference type="FunFam" id="3.30.70.240:FF:000002">
    <property type="entry name" value="GTP-binding protein TypA"/>
    <property type="match status" value="1"/>
</dbReference>
<keyword evidence="3" id="KW-0547">Nucleotide-binding</keyword>
<dbReference type="Pfam" id="PF03144">
    <property type="entry name" value="GTP_EFTU_D2"/>
    <property type="match status" value="1"/>
</dbReference>
<name>A0A0B7IHE2_9FLAO</name>
<dbReference type="InterPro" id="IPR004161">
    <property type="entry name" value="EFTu-like_2"/>
</dbReference>
<dbReference type="InterPro" id="IPR000640">
    <property type="entry name" value="EFG_V-like"/>
</dbReference>
<dbReference type="InterPro" id="IPR035651">
    <property type="entry name" value="BipA_V"/>
</dbReference>
<dbReference type="GO" id="GO:0005525">
    <property type="term" value="F:GTP binding"/>
    <property type="evidence" value="ECO:0007669"/>
    <property type="project" value="UniProtKB-UniRule"/>
</dbReference>
<dbReference type="InterPro" id="IPR042116">
    <property type="entry name" value="TypA/BipA_C"/>
</dbReference>
<dbReference type="FunFam" id="2.40.50.250:FF:000001">
    <property type="entry name" value="GTP-binding protein TypA"/>
    <property type="match status" value="1"/>
</dbReference>
<protein>
    <recommendedName>
        <fullName evidence="3">Large ribosomal subunit assembly factor BipA</fullName>
        <ecNumber evidence="3">3.6.5.-</ecNumber>
    </recommendedName>
    <alternativeName>
        <fullName evidence="3">GTP-binding protein BipA</fullName>
    </alternativeName>
</protein>
<dbReference type="InterPro" id="IPR006298">
    <property type="entry name" value="BipA"/>
</dbReference>
<sequence>MTQIKNIAIIAHVDHGKTTLVDKILHHCALFRENQESGELILDNNDIERERGITILSKNVSVNYKGTKINIIDTPGHADFGGEVERVLNMADGVLLLVDAFEGPMPQTRFVLQKAIEMKLKPIVVVNKVDKENCTPDEVHEKVFDLMFELGAEEWQLDFPTVYGSAKNNWMSEDWKNQTDSIDPLLDMVIKHIPSPKIEEGTTQMLITSLDYSSFTGRIAIGRLQRGVLKSGMNVSLVKRDGTITKSKIKELHTFDGLGRKKIDEVQAGDICAIAGLEGFDIGDTIADFENPEALPTIAIDEPTMSMLFTINDSPFFGKEGKFVTSRHIKERLEKELEKNLALRVEPTDSADKFMVFGRGVLHLSVLIETMRREGYELQIGQPQVIIKEINGVKCEPVEELTIDLPENLSGRAVEFVTLRKGEMLSMTPKGERMVIEFIIPSRGIIGLRNQILTATAGEAIMAHRFLEYQPYKGEISGRINGSLISMENGKAIPYSIDKLQDRGKFFIDPNEDVYEGQVIGENSRGDDMVVNVTKTKKLTNIRSAGADDKMRIAPAIKFSLEEALEYIQKDEYVEVTPKSLRLRKIYLNENDRKRYEKEFK</sequence>
<proteinExistence type="inferred from homology"/>
<dbReference type="Gene3D" id="2.40.30.10">
    <property type="entry name" value="Translation factors"/>
    <property type="match status" value="1"/>
</dbReference>
<comment type="subunit">
    <text evidence="3">Monomer.</text>
</comment>
<dbReference type="PANTHER" id="PTHR42908">
    <property type="entry name" value="TRANSLATION ELONGATION FACTOR-RELATED"/>
    <property type="match status" value="1"/>
</dbReference>
<evidence type="ECO:0000259" key="4">
    <source>
        <dbReference type="PROSITE" id="PS51722"/>
    </source>
</evidence>
<dbReference type="AlphaFoldDB" id="A0A0B7IHE2"/>
<dbReference type="GO" id="GO:0005829">
    <property type="term" value="C:cytosol"/>
    <property type="evidence" value="ECO:0007669"/>
    <property type="project" value="TreeGrafter"/>
</dbReference>
<keyword evidence="3" id="KW-0963">Cytoplasm</keyword>
<dbReference type="PROSITE" id="PS00301">
    <property type="entry name" value="G_TR_1"/>
    <property type="match status" value="1"/>
</dbReference>
<accession>A0A0B7IHE2</accession>
<dbReference type="SUPFAM" id="SSF50447">
    <property type="entry name" value="Translation proteins"/>
    <property type="match status" value="1"/>
</dbReference>
<dbReference type="InterPro" id="IPR035647">
    <property type="entry name" value="EFG_III/V"/>
</dbReference>
<feature type="binding site" evidence="3">
    <location>
        <begin position="14"/>
        <end position="19"/>
    </location>
    <ligand>
        <name>GTP</name>
        <dbReference type="ChEBI" id="CHEBI:37565"/>
    </ligand>
</feature>
<dbReference type="NCBIfam" id="TIGR01394">
    <property type="entry name" value="TypA_BipA"/>
    <property type="match status" value="1"/>
</dbReference>
<dbReference type="Pfam" id="PF21018">
    <property type="entry name" value="BipA_C"/>
    <property type="match status" value="1"/>
</dbReference>
<gene>
    <name evidence="3 5" type="primary">bipA</name>
    <name evidence="5" type="ORF">CCAND38_80090</name>
</gene>
<dbReference type="CDD" id="cd01891">
    <property type="entry name" value="TypA_BipA"/>
    <property type="match status" value="1"/>
</dbReference>
<keyword evidence="1 3" id="KW-0342">GTP-binding</keyword>
<keyword evidence="3" id="KW-0690">Ribosome biogenesis</keyword>
<feature type="binding site" evidence="3">
    <location>
        <begin position="127"/>
        <end position="130"/>
    </location>
    <ligand>
        <name>GTP</name>
        <dbReference type="ChEBI" id="CHEBI:37565"/>
    </ligand>
</feature>
<dbReference type="GO" id="GO:0000027">
    <property type="term" value="P:ribosomal large subunit assembly"/>
    <property type="evidence" value="ECO:0007669"/>
    <property type="project" value="UniProtKB-UniRule"/>
</dbReference>
<comment type="catalytic activity">
    <reaction evidence="2 3">
        <text>GTP + H2O = GDP + phosphate + H(+)</text>
        <dbReference type="Rhea" id="RHEA:19669"/>
        <dbReference type="ChEBI" id="CHEBI:15377"/>
        <dbReference type="ChEBI" id="CHEBI:15378"/>
        <dbReference type="ChEBI" id="CHEBI:37565"/>
        <dbReference type="ChEBI" id="CHEBI:43474"/>
        <dbReference type="ChEBI" id="CHEBI:58189"/>
    </reaction>
</comment>
<evidence type="ECO:0000313" key="5">
    <source>
        <dbReference type="EMBL" id="CEN49388.1"/>
    </source>
</evidence>
<comment type="function">
    <text evidence="3">A 50S ribosomal subunit assembly protein with GTPase activity, required for 50S subunit assembly at low temperatures, may also play a role in translation. Binds GTP and analogs. Binds the 70S ribosome between the 30S and 50S subunits, in a similar position as ribosome-bound EF-G; it contacts a number of ribosomal proteins, both rRNAs and the A-site tRNA.</text>
</comment>
<dbReference type="PANTHER" id="PTHR42908:SF8">
    <property type="entry name" value="TR-TYPE G DOMAIN-CONTAINING PROTEIN"/>
    <property type="match status" value="1"/>
</dbReference>
<feature type="domain" description="Tr-type G" evidence="4">
    <location>
        <begin position="2"/>
        <end position="197"/>
    </location>
</feature>
<dbReference type="FunFam" id="3.40.50.300:FF:000055">
    <property type="entry name" value="GTP-binding protein TypA"/>
    <property type="match status" value="1"/>
</dbReference>
<dbReference type="PROSITE" id="PS51722">
    <property type="entry name" value="G_TR_2"/>
    <property type="match status" value="1"/>
</dbReference>
<dbReference type="InterPro" id="IPR048876">
    <property type="entry name" value="BipA_C"/>
</dbReference>
<dbReference type="FunFam" id="3.30.70.870:FF:000003">
    <property type="entry name" value="GTP-binding protein TypA"/>
    <property type="match status" value="1"/>
</dbReference>
<reference evidence="5 6" key="1">
    <citation type="submission" date="2015-01" db="EMBL/GenBank/DDBJ databases">
        <authorList>
            <person name="Xiang T."/>
            <person name="Song Y."/>
            <person name="Huang L."/>
            <person name="Wang B."/>
            <person name="Wu P."/>
        </authorList>
    </citation>
    <scope>NUCLEOTIDE SEQUENCE [LARGE SCALE GENOMIC DNA]</scope>
    <source>
        <strain evidence="5 6">CcD38</strain>
    </source>
</reference>